<dbReference type="PANTHER" id="PTHR10285">
    <property type="entry name" value="URIDINE KINASE"/>
    <property type="match status" value="1"/>
</dbReference>
<evidence type="ECO:0000256" key="6">
    <source>
        <dbReference type="ARBA" id="ARBA00022679"/>
    </source>
</evidence>
<dbReference type="EMBL" id="MF782455">
    <property type="protein sequence ID" value="ATZ80614.1"/>
    <property type="molecule type" value="Genomic_DNA"/>
</dbReference>
<comment type="pathway">
    <text evidence="1">Carbohydrate biosynthesis; Calvin cycle.</text>
</comment>
<evidence type="ECO:0000313" key="13">
    <source>
        <dbReference type="EMBL" id="ATZ80614.1"/>
    </source>
</evidence>
<keyword evidence="4" id="KW-0602">Photosynthesis</keyword>
<evidence type="ECO:0000256" key="1">
    <source>
        <dbReference type="ARBA" id="ARBA00005215"/>
    </source>
</evidence>
<name>A0A2H4UUR3_9VIRU</name>
<evidence type="ECO:0000256" key="11">
    <source>
        <dbReference type="ARBA" id="ARBA00047663"/>
    </source>
</evidence>
<keyword evidence="5" id="KW-0113">Calvin cycle</keyword>
<feature type="domain" description="Phosphoribulokinase/uridine kinase" evidence="12">
    <location>
        <begin position="224"/>
        <end position="398"/>
    </location>
</feature>
<proteinExistence type="inferred from homology"/>
<dbReference type="GO" id="GO:0008974">
    <property type="term" value="F:phosphoribulokinase activity"/>
    <property type="evidence" value="ECO:0007669"/>
    <property type="project" value="UniProtKB-EC"/>
</dbReference>
<organism evidence="13">
    <name type="scientific">Bodo saltans virus</name>
    <dbReference type="NCBI Taxonomy" id="2024608"/>
    <lineage>
        <taxon>Viruses</taxon>
        <taxon>Varidnaviria</taxon>
        <taxon>Bamfordvirae</taxon>
        <taxon>Nucleocytoviricota</taxon>
        <taxon>Megaviricetes</taxon>
        <taxon>Imitervirales</taxon>
        <taxon>Mimiviridae</taxon>
        <taxon>Klosneuvirinae</taxon>
        <taxon>Theiavirus</taxon>
        <taxon>Theiavirus salishense</taxon>
    </lineage>
</organism>
<sequence>MKLLFLFSGSIRTLVKNIEILEKKLTHINIDYDMYLYNSSDDDEKYTNVSITDVNFFKKFKIIYNDKKNFIFPKINNIFDIDNMKIINTFKQWYKLHQLFTIIPHNTYDYIIRIRPDIEILSSCEELYNIFSSLNKNTLYVPNILMHESKIIKKYDTYEHINDQFCICDYNVMQIYANFYNHLMDFQHMPFISEIILLQYLLINNVNVVKININYKLNLSPCNIIAISGDSGTGKTTLMNNIQNLLFDKYLCFETDRYHKWERNDNNWKIYTHLDPHSNFLEKMANDTYNLKMGSDIYTVDYDHSTGKFINDTKIQSKNGIILCGLHTLYCDKILNLIDIKIYIDTDEKLKKVWKLIRDTTKRKQSYEQIMLSIESREKDYQKYILPQKDHADIIVHNYCNEILDLKQYYTYNNLNINTDIFISESFYKINNHKITFRLIHFVKYNNLYKCDANLTSIMQYLKTTYNIVPTENYAILQLLLIYILFNND</sequence>
<dbReference type="SUPFAM" id="SSF52540">
    <property type="entry name" value="P-loop containing nucleoside triphosphate hydrolases"/>
    <property type="match status" value="2"/>
</dbReference>
<dbReference type="Pfam" id="PF00485">
    <property type="entry name" value="PRK"/>
    <property type="match status" value="1"/>
</dbReference>
<dbReference type="PRINTS" id="PR00478">
    <property type="entry name" value="PHRIBLKINASE"/>
</dbReference>
<dbReference type="GO" id="GO:0019253">
    <property type="term" value="P:reductive pentose-phosphate cycle"/>
    <property type="evidence" value="ECO:0007669"/>
    <property type="project" value="UniProtKB-KW"/>
</dbReference>
<evidence type="ECO:0000256" key="2">
    <source>
        <dbReference type="ARBA" id="ARBA00009719"/>
    </source>
</evidence>
<evidence type="ECO:0000256" key="9">
    <source>
        <dbReference type="ARBA" id="ARBA00022840"/>
    </source>
</evidence>
<dbReference type="InterPro" id="IPR006083">
    <property type="entry name" value="PRK/URK"/>
</dbReference>
<evidence type="ECO:0000256" key="8">
    <source>
        <dbReference type="ARBA" id="ARBA00022777"/>
    </source>
</evidence>
<keyword evidence="7" id="KW-0547">Nucleotide-binding</keyword>
<comment type="catalytic activity">
    <reaction evidence="11">
        <text>D-ribulose 5-phosphate + ATP = D-ribulose 1,5-bisphosphate + ADP + H(+)</text>
        <dbReference type="Rhea" id="RHEA:19365"/>
        <dbReference type="ChEBI" id="CHEBI:15378"/>
        <dbReference type="ChEBI" id="CHEBI:30616"/>
        <dbReference type="ChEBI" id="CHEBI:57870"/>
        <dbReference type="ChEBI" id="CHEBI:58121"/>
        <dbReference type="ChEBI" id="CHEBI:456216"/>
        <dbReference type="EC" id="2.7.1.19"/>
    </reaction>
</comment>
<accession>A0A2H4UUR3</accession>
<keyword evidence="14" id="KW-1185">Reference proteome</keyword>
<dbReference type="InterPro" id="IPR006082">
    <property type="entry name" value="PRK"/>
</dbReference>
<protein>
    <recommendedName>
        <fullName evidence="3">phosphoribulokinase</fullName>
        <ecNumber evidence="3">2.7.1.19</ecNumber>
    </recommendedName>
    <alternativeName>
        <fullName evidence="10">Phosphopentokinase</fullName>
    </alternativeName>
</protein>
<dbReference type="Gene3D" id="3.40.50.300">
    <property type="entry name" value="P-loop containing nucleotide triphosphate hydrolases"/>
    <property type="match status" value="1"/>
</dbReference>
<evidence type="ECO:0000256" key="4">
    <source>
        <dbReference type="ARBA" id="ARBA00022531"/>
    </source>
</evidence>
<keyword evidence="6" id="KW-0808">Transferase</keyword>
<dbReference type="GO" id="GO:0005524">
    <property type="term" value="F:ATP binding"/>
    <property type="evidence" value="ECO:0007669"/>
    <property type="project" value="UniProtKB-KW"/>
</dbReference>
<dbReference type="InterPro" id="IPR027417">
    <property type="entry name" value="P-loop_NTPase"/>
</dbReference>
<reference evidence="13" key="1">
    <citation type="journal article" date="2017" name="Elife">
        <title>The kinetoplastid-infecting Bodo saltans virus (BsV), a window into the most abundant giant viruses in the sea.</title>
        <authorList>
            <person name="Deeg C.M."/>
            <person name="Chow C.-E.T."/>
            <person name="Suttle C.A."/>
        </authorList>
    </citation>
    <scope>NUCLEOTIDE SEQUENCE</scope>
    <source>
        <strain evidence="13">NG1</strain>
    </source>
</reference>
<dbReference type="Proteomes" id="UP000240325">
    <property type="component" value="Segment"/>
</dbReference>
<evidence type="ECO:0000256" key="5">
    <source>
        <dbReference type="ARBA" id="ARBA00022567"/>
    </source>
</evidence>
<gene>
    <name evidence="13" type="ORF">BMW23_0567</name>
</gene>
<keyword evidence="8 13" id="KW-0418">Kinase</keyword>
<dbReference type="EC" id="2.7.1.19" evidence="3"/>
<keyword evidence="9" id="KW-0067">ATP-binding</keyword>
<evidence type="ECO:0000256" key="7">
    <source>
        <dbReference type="ARBA" id="ARBA00022741"/>
    </source>
</evidence>
<evidence type="ECO:0000313" key="14">
    <source>
        <dbReference type="Proteomes" id="UP000240325"/>
    </source>
</evidence>
<evidence type="ECO:0000259" key="12">
    <source>
        <dbReference type="Pfam" id="PF00485"/>
    </source>
</evidence>
<evidence type="ECO:0000256" key="10">
    <source>
        <dbReference type="ARBA" id="ARBA00031382"/>
    </source>
</evidence>
<comment type="similarity">
    <text evidence="2">Belongs to the phosphoribulokinase family.</text>
</comment>
<evidence type="ECO:0000256" key="3">
    <source>
        <dbReference type="ARBA" id="ARBA00012042"/>
    </source>
</evidence>